<proteinExistence type="inferred from homology"/>
<comment type="catalytic activity">
    <reaction evidence="8 9 10">
        <text>2-[(2R,5Z)-2-carboxy-4-methylthiazol-5(2H)-ylidene]ethyl phosphate + 4-amino-2-methyl-5-(diphosphooxymethyl)pyrimidine + 2 H(+) = thiamine phosphate + CO2 + diphosphate</text>
        <dbReference type="Rhea" id="RHEA:47844"/>
        <dbReference type="ChEBI" id="CHEBI:15378"/>
        <dbReference type="ChEBI" id="CHEBI:16526"/>
        <dbReference type="ChEBI" id="CHEBI:33019"/>
        <dbReference type="ChEBI" id="CHEBI:37575"/>
        <dbReference type="ChEBI" id="CHEBI:57841"/>
        <dbReference type="ChEBI" id="CHEBI:62899"/>
        <dbReference type="EC" id="2.5.1.3"/>
    </reaction>
</comment>
<dbReference type="EMBL" id="JAPJZH010000001">
    <property type="protein sequence ID" value="MDA4844241.1"/>
    <property type="molecule type" value="Genomic_DNA"/>
</dbReference>
<sequence>MKLDPFYLIVDSAAWIRRLVPLGVRLVQLRMKDMDEMSMRREIAEAKTVCERHGCQLILNDYWQLAIELDCDFVHLGQEDLAAADLRNIRAAGIRLGISTHDEAELETALSAVPDYIALGPIYETRLKKMRWAPQGLERISDWKKQAAPLPLVAIGGLDPQRLPGVFAAGADSAAVVTDITLNDDPEGRTREWIERTRRLIGSTSVSPAIQ</sequence>
<feature type="binding site" evidence="9">
    <location>
        <begin position="177"/>
        <end position="178"/>
    </location>
    <ligand>
        <name>2-[(2R,5Z)-2-carboxy-4-methylthiazol-5(2H)-ylidene]ethyl phosphate</name>
        <dbReference type="ChEBI" id="CHEBI:62899"/>
    </ligand>
</feature>
<dbReference type="InterPro" id="IPR034291">
    <property type="entry name" value="TMP_synthase"/>
</dbReference>
<keyword evidence="5 9" id="KW-0784">Thiamine biosynthesis</keyword>
<comment type="catalytic activity">
    <reaction evidence="7 9 10">
        <text>2-(2-carboxy-4-methylthiazol-5-yl)ethyl phosphate + 4-amino-2-methyl-5-(diphosphooxymethyl)pyrimidine + 2 H(+) = thiamine phosphate + CO2 + diphosphate</text>
        <dbReference type="Rhea" id="RHEA:47848"/>
        <dbReference type="ChEBI" id="CHEBI:15378"/>
        <dbReference type="ChEBI" id="CHEBI:16526"/>
        <dbReference type="ChEBI" id="CHEBI:33019"/>
        <dbReference type="ChEBI" id="CHEBI:37575"/>
        <dbReference type="ChEBI" id="CHEBI:57841"/>
        <dbReference type="ChEBI" id="CHEBI:62890"/>
        <dbReference type="EC" id="2.5.1.3"/>
    </reaction>
</comment>
<keyword evidence="3 9" id="KW-0479">Metal-binding</keyword>
<evidence type="ECO:0000256" key="6">
    <source>
        <dbReference type="ARBA" id="ARBA00047334"/>
    </source>
</evidence>
<dbReference type="NCBIfam" id="NF000734">
    <property type="entry name" value="PRK00043.1-5"/>
    <property type="match status" value="1"/>
</dbReference>
<dbReference type="EC" id="2.5.1.3" evidence="9"/>
<dbReference type="NCBIfam" id="TIGR00693">
    <property type="entry name" value="thiE"/>
    <property type="match status" value="1"/>
</dbReference>
<organism evidence="13 14">
    <name type="scientific">Hoeflea poritis</name>
    <dbReference type="NCBI Taxonomy" id="2993659"/>
    <lineage>
        <taxon>Bacteria</taxon>
        <taxon>Pseudomonadati</taxon>
        <taxon>Pseudomonadota</taxon>
        <taxon>Alphaproteobacteria</taxon>
        <taxon>Hyphomicrobiales</taxon>
        <taxon>Rhizobiaceae</taxon>
        <taxon>Hoeflea</taxon>
    </lineage>
</organism>
<keyword evidence="14" id="KW-1185">Reference proteome</keyword>
<gene>
    <name evidence="9" type="primary">thiE</name>
    <name evidence="13" type="ORF">OOZ53_02720</name>
</gene>
<evidence type="ECO:0000256" key="3">
    <source>
        <dbReference type="ARBA" id="ARBA00022723"/>
    </source>
</evidence>
<evidence type="ECO:0000256" key="7">
    <source>
        <dbReference type="ARBA" id="ARBA00047851"/>
    </source>
</evidence>
<protein>
    <recommendedName>
        <fullName evidence="9">Thiamine-phosphate synthase</fullName>
        <shortName evidence="9">TP synthase</shortName>
        <shortName evidence="9">TPS</shortName>
        <ecNumber evidence="9">2.5.1.3</ecNumber>
    </recommendedName>
    <alternativeName>
        <fullName evidence="9">Thiamine-phosphate pyrophosphorylase</fullName>
        <shortName evidence="9">TMP pyrophosphorylase</shortName>
        <shortName evidence="9">TMP-PPase</shortName>
    </alternativeName>
</protein>
<feature type="binding site" evidence="9">
    <location>
        <position position="99"/>
    </location>
    <ligand>
        <name>4-amino-2-methyl-5-(diphosphooxymethyl)pyrimidine</name>
        <dbReference type="ChEBI" id="CHEBI:57841"/>
    </ligand>
</feature>
<dbReference type="InterPro" id="IPR022998">
    <property type="entry name" value="ThiamineP_synth_TenI"/>
</dbReference>
<feature type="binding site" evidence="9">
    <location>
        <position position="80"/>
    </location>
    <ligand>
        <name>Mg(2+)</name>
        <dbReference type="ChEBI" id="CHEBI:18420"/>
    </ligand>
</feature>
<comment type="caution">
    <text evidence="9">Lacks conserved residue(s) required for the propagation of feature annotation.</text>
</comment>
<feature type="domain" description="Thiamine phosphate synthase/TenI" evidence="12">
    <location>
        <begin position="12"/>
        <end position="180"/>
    </location>
</feature>
<dbReference type="RefSeq" id="WP_271087762.1">
    <property type="nucleotide sequence ID" value="NZ_JAPJZH010000001.1"/>
</dbReference>
<dbReference type="SUPFAM" id="SSF51391">
    <property type="entry name" value="Thiamin phosphate synthase"/>
    <property type="match status" value="1"/>
</dbReference>
<keyword evidence="4 9" id="KW-0460">Magnesium</keyword>
<evidence type="ECO:0000259" key="12">
    <source>
        <dbReference type="Pfam" id="PF02581"/>
    </source>
</evidence>
<dbReference type="PANTHER" id="PTHR20857">
    <property type="entry name" value="THIAMINE-PHOSPHATE PYROPHOSPHORYLASE"/>
    <property type="match status" value="1"/>
</dbReference>
<dbReference type="InterPro" id="IPR013785">
    <property type="entry name" value="Aldolase_TIM"/>
</dbReference>
<evidence type="ECO:0000313" key="13">
    <source>
        <dbReference type="EMBL" id="MDA4844241.1"/>
    </source>
</evidence>
<evidence type="ECO:0000256" key="1">
    <source>
        <dbReference type="ARBA" id="ARBA00005165"/>
    </source>
</evidence>
<evidence type="ECO:0000256" key="11">
    <source>
        <dbReference type="RuleBase" id="RU004253"/>
    </source>
</evidence>
<evidence type="ECO:0000256" key="8">
    <source>
        <dbReference type="ARBA" id="ARBA00047883"/>
    </source>
</evidence>
<comment type="function">
    <text evidence="9">Condenses 4-methyl-5-(beta-hydroxyethyl)thiazole monophosphate (THZ-P) and 2-methyl-4-amino-5-hydroxymethyl pyrimidine pyrophosphate (HMP-PP) to form thiamine monophosphate (TMP).</text>
</comment>
<comment type="similarity">
    <text evidence="9 10">Belongs to the thiamine-phosphate synthase family.</text>
</comment>
<feature type="binding site" evidence="9">
    <location>
        <position position="128"/>
    </location>
    <ligand>
        <name>4-amino-2-methyl-5-(diphosphooxymethyl)pyrimidine</name>
        <dbReference type="ChEBI" id="CHEBI:57841"/>
    </ligand>
</feature>
<feature type="binding site" evidence="9">
    <location>
        <position position="61"/>
    </location>
    <ligand>
        <name>Mg(2+)</name>
        <dbReference type="ChEBI" id="CHEBI:18420"/>
    </ligand>
</feature>
<evidence type="ECO:0000256" key="10">
    <source>
        <dbReference type="RuleBase" id="RU003826"/>
    </source>
</evidence>
<dbReference type="GO" id="GO:0004789">
    <property type="term" value="F:thiamine-phosphate diphosphorylase activity"/>
    <property type="evidence" value="ECO:0007669"/>
    <property type="project" value="UniProtKB-EC"/>
</dbReference>
<comment type="caution">
    <text evidence="13">The sequence shown here is derived from an EMBL/GenBank/DDBJ whole genome shotgun (WGS) entry which is preliminary data.</text>
</comment>
<comment type="catalytic activity">
    <reaction evidence="6 9 10">
        <text>4-methyl-5-(2-phosphooxyethyl)-thiazole + 4-amino-2-methyl-5-(diphosphooxymethyl)pyrimidine + H(+) = thiamine phosphate + diphosphate</text>
        <dbReference type="Rhea" id="RHEA:22328"/>
        <dbReference type="ChEBI" id="CHEBI:15378"/>
        <dbReference type="ChEBI" id="CHEBI:33019"/>
        <dbReference type="ChEBI" id="CHEBI:37575"/>
        <dbReference type="ChEBI" id="CHEBI:57841"/>
        <dbReference type="ChEBI" id="CHEBI:58296"/>
        <dbReference type="EC" id="2.5.1.3"/>
    </reaction>
</comment>
<evidence type="ECO:0000256" key="2">
    <source>
        <dbReference type="ARBA" id="ARBA00022679"/>
    </source>
</evidence>
<evidence type="ECO:0000313" key="14">
    <source>
        <dbReference type="Proteomes" id="UP001148313"/>
    </source>
</evidence>
<dbReference type="HAMAP" id="MF_00097">
    <property type="entry name" value="TMP_synthase"/>
    <property type="match status" value="1"/>
</dbReference>
<dbReference type="Pfam" id="PF02581">
    <property type="entry name" value="TMP-TENI"/>
    <property type="match status" value="1"/>
</dbReference>
<evidence type="ECO:0000256" key="4">
    <source>
        <dbReference type="ARBA" id="ARBA00022842"/>
    </source>
</evidence>
<evidence type="ECO:0000256" key="9">
    <source>
        <dbReference type="HAMAP-Rule" id="MF_00097"/>
    </source>
</evidence>
<feature type="binding site" evidence="9">
    <location>
        <position position="157"/>
    </location>
    <ligand>
        <name>2-[(2R,5Z)-2-carboxy-4-methylthiazol-5(2H)-ylidene]ethyl phosphate</name>
        <dbReference type="ChEBI" id="CHEBI:62899"/>
    </ligand>
</feature>
<feature type="binding site" evidence="9">
    <location>
        <begin position="28"/>
        <end position="32"/>
    </location>
    <ligand>
        <name>4-amino-2-methyl-5-(diphosphooxymethyl)pyrimidine</name>
        <dbReference type="ChEBI" id="CHEBI:57841"/>
    </ligand>
</feature>
<evidence type="ECO:0000256" key="5">
    <source>
        <dbReference type="ARBA" id="ARBA00022977"/>
    </source>
</evidence>
<comment type="cofactor">
    <cofactor evidence="9">
        <name>Mg(2+)</name>
        <dbReference type="ChEBI" id="CHEBI:18420"/>
    </cofactor>
    <text evidence="9">Binds 1 Mg(2+) ion per subunit.</text>
</comment>
<comment type="pathway">
    <text evidence="1 9 11">Cofactor biosynthesis; thiamine diphosphate biosynthesis; thiamine phosphate from 4-amino-2-methyl-5-diphosphomethylpyrimidine and 4-methyl-5-(2-phosphoethyl)-thiazole: step 1/1.</text>
</comment>
<dbReference type="CDD" id="cd00564">
    <property type="entry name" value="TMP_TenI"/>
    <property type="match status" value="1"/>
</dbReference>
<dbReference type="Proteomes" id="UP001148313">
    <property type="component" value="Unassembled WGS sequence"/>
</dbReference>
<keyword evidence="2 9" id="KW-0808">Transferase</keyword>
<accession>A0ABT4VHQ9</accession>
<dbReference type="Gene3D" id="3.20.20.70">
    <property type="entry name" value="Aldolase class I"/>
    <property type="match status" value="1"/>
</dbReference>
<reference evidence="13" key="1">
    <citation type="submission" date="2022-11" db="EMBL/GenBank/DDBJ databases">
        <title>Hoeflea poritis sp. nov., isolated from scleractinian coral Porites lutea.</title>
        <authorList>
            <person name="Zhang G."/>
            <person name="Wei Q."/>
            <person name="Cai L."/>
        </authorList>
    </citation>
    <scope>NUCLEOTIDE SEQUENCE</scope>
    <source>
        <strain evidence="13">E7-10</strain>
    </source>
</reference>
<dbReference type="InterPro" id="IPR036206">
    <property type="entry name" value="ThiamineP_synth_sf"/>
</dbReference>
<dbReference type="PANTHER" id="PTHR20857:SF15">
    <property type="entry name" value="THIAMINE-PHOSPHATE SYNTHASE"/>
    <property type="match status" value="1"/>
</dbReference>
<name>A0ABT4VHQ9_9HYPH</name>
<feature type="binding site" evidence="9">
    <location>
        <position position="60"/>
    </location>
    <ligand>
        <name>4-amino-2-methyl-5-(diphosphooxymethyl)pyrimidine</name>
        <dbReference type="ChEBI" id="CHEBI:57841"/>
    </ligand>
</feature>